<organism evidence="1 2">
    <name type="scientific">Leptospira jelokensis</name>
    <dbReference type="NCBI Taxonomy" id="2484931"/>
    <lineage>
        <taxon>Bacteria</taxon>
        <taxon>Pseudomonadati</taxon>
        <taxon>Spirochaetota</taxon>
        <taxon>Spirochaetia</taxon>
        <taxon>Leptospirales</taxon>
        <taxon>Leptospiraceae</taxon>
        <taxon>Leptospira</taxon>
    </lineage>
</organism>
<name>A0A4Z1A283_9LEPT</name>
<evidence type="ECO:0000313" key="2">
    <source>
        <dbReference type="Proteomes" id="UP000297567"/>
    </source>
</evidence>
<dbReference type="EMBL" id="RQGH01000035">
    <property type="protein sequence ID" value="TGL58619.1"/>
    <property type="molecule type" value="Genomic_DNA"/>
</dbReference>
<evidence type="ECO:0000313" key="1">
    <source>
        <dbReference type="EMBL" id="TGL58619.1"/>
    </source>
</evidence>
<keyword evidence="2" id="KW-1185">Reference proteome</keyword>
<comment type="caution">
    <text evidence="1">The sequence shown here is derived from an EMBL/GenBank/DDBJ whole genome shotgun (WGS) entry which is preliminary data.</text>
</comment>
<accession>A0A4Z1A283</accession>
<proteinExistence type="predicted"/>
<dbReference type="AlphaFoldDB" id="A0A4Z1A283"/>
<protein>
    <recommendedName>
        <fullName evidence="3">Phage tail protein</fullName>
    </recommendedName>
</protein>
<sequence>MPTNLPPNPDILTGNDALIKINGQTVGFMTSLNVTINNNVQPIKALGFRKPRGLKSLDWSGQANGEFHILRSKVDGVVDINTNDDTRADDLYSILVIDKSSGKRVGQLIGAVQTEGFNLMNNQFTSRSVSFELMDWEPMEAYN</sequence>
<evidence type="ECO:0008006" key="3">
    <source>
        <dbReference type="Google" id="ProtNLM"/>
    </source>
</evidence>
<gene>
    <name evidence="1" type="ORF">EHQ62_17135</name>
</gene>
<dbReference type="RefSeq" id="WP_135645098.1">
    <property type="nucleotide sequence ID" value="NZ_RQGH01000035.1"/>
</dbReference>
<dbReference type="Proteomes" id="UP000297567">
    <property type="component" value="Unassembled WGS sequence"/>
</dbReference>
<reference evidence="1" key="1">
    <citation type="journal article" date="2019" name="PLoS Negl. Trop. Dis.">
        <title>Revisiting the worldwide diversity of Leptospira species in the environment.</title>
        <authorList>
            <person name="Vincent A.T."/>
            <person name="Schiettekatte O."/>
            <person name="Bourhy P."/>
            <person name="Veyrier F.J."/>
            <person name="Picardeau M."/>
        </authorList>
    </citation>
    <scope>NUCLEOTIDE SEQUENCE [LARGE SCALE GENOMIC DNA]</scope>
    <source>
        <strain evidence="1">201702451</strain>
    </source>
</reference>